<gene>
    <name evidence="1" type="ORF">F7725_004574</name>
</gene>
<accession>A0A7J5XJF6</accession>
<name>A0A7J5XJF6_DISMA</name>
<proteinExistence type="predicted"/>
<dbReference type="PANTHER" id="PTHR47130">
    <property type="entry name" value="SI:DKEY-19B23.11-RELATED"/>
    <property type="match status" value="1"/>
</dbReference>
<sequence length="175" mass="19721">MFSVHRSATILADKSSCCPNLKERHSALVSVSLYFCLCGQEQRLLAFQMLSIPLSLGTNLTLRQLYTCTFRMLGVNIEIIFICIPDETGAYAITQLYAAQCGYSINVHPLPGHVELRASYFSCQTQNKDDEMFTFNFNLNVTQEGKEVTYPLNKTCSPSLPGLPERLPVRPTTWR</sequence>
<comment type="caution">
    <text evidence="1">The sequence shown here is derived from an EMBL/GenBank/DDBJ whole genome shotgun (WGS) entry which is preliminary data.</text>
</comment>
<dbReference type="EMBL" id="JAAKFY010000023">
    <property type="protein sequence ID" value="KAF3837110.1"/>
    <property type="molecule type" value="Genomic_DNA"/>
</dbReference>
<reference evidence="1 2" key="1">
    <citation type="submission" date="2020-03" db="EMBL/GenBank/DDBJ databases">
        <title>Dissostichus mawsoni Genome sequencing and assembly.</title>
        <authorList>
            <person name="Park H."/>
        </authorList>
    </citation>
    <scope>NUCLEOTIDE SEQUENCE [LARGE SCALE GENOMIC DNA]</scope>
    <source>
        <strain evidence="1">DM0001</strain>
        <tissue evidence="1">Muscle</tissue>
    </source>
</reference>
<protein>
    <recommendedName>
        <fullName evidence="3">ZP domain-containing protein</fullName>
    </recommendedName>
</protein>
<keyword evidence="2" id="KW-1185">Reference proteome</keyword>
<organism evidence="1 2">
    <name type="scientific">Dissostichus mawsoni</name>
    <name type="common">Antarctic cod</name>
    <dbReference type="NCBI Taxonomy" id="36200"/>
    <lineage>
        <taxon>Eukaryota</taxon>
        <taxon>Metazoa</taxon>
        <taxon>Chordata</taxon>
        <taxon>Craniata</taxon>
        <taxon>Vertebrata</taxon>
        <taxon>Euteleostomi</taxon>
        <taxon>Actinopterygii</taxon>
        <taxon>Neopterygii</taxon>
        <taxon>Teleostei</taxon>
        <taxon>Neoteleostei</taxon>
        <taxon>Acanthomorphata</taxon>
        <taxon>Eupercaria</taxon>
        <taxon>Perciformes</taxon>
        <taxon>Notothenioidei</taxon>
        <taxon>Nototheniidae</taxon>
        <taxon>Dissostichus</taxon>
    </lineage>
</organism>
<dbReference type="PANTHER" id="PTHR47130:SF6">
    <property type="entry name" value="EGG ENVELOPE GLYCOPROTEIN-LIKE PRECURSOR"/>
    <property type="match status" value="1"/>
</dbReference>
<dbReference type="Proteomes" id="UP000518266">
    <property type="component" value="Unassembled WGS sequence"/>
</dbReference>
<dbReference type="AlphaFoldDB" id="A0A7J5XJF6"/>
<evidence type="ECO:0000313" key="2">
    <source>
        <dbReference type="Proteomes" id="UP000518266"/>
    </source>
</evidence>
<evidence type="ECO:0008006" key="3">
    <source>
        <dbReference type="Google" id="ProtNLM"/>
    </source>
</evidence>
<evidence type="ECO:0000313" key="1">
    <source>
        <dbReference type="EMBL" id="KAF3837110.1"/>
    </source>
</evidence>
<dbReference type="OrthoDB" id="8945590at2759"/>